<comment type="function">
    <text evidence="5">Possible metal-dependent hydrolase.</text>
</comment>
<dbReference type="InterPro" id="IPR034660">
    <property type="entry name" value="DinB/YfiT-like"/>
</dbReference>
<comment type="subcellular location">
    <subcellularLocation>
        <location evidence="5">Cytoplasm</location>
    </subcellularLocation>
</comment>
<feature type="binding site" evidence="5">
    <location>
        <position position="65"/>
    </location>
    <ligand>
        <name>Zn(2+)</name>
        <dbReference type="ChEBI" id="CHEBI:29105"/>
    </ligand>
</feature>
<organism evidence="7 8">
    <name type="scientific">Paenibacillus flagellatus</name>
    <dbReference type="NCBI Taxonomy" id="2211139"/>
    <lineage>
        <taxon>Bacteria</taxon>
        <taxon>Bacillati</taxon>
        <taxon>Bacillota</taxon>
        <taxon>Bacilli</taxon>
        <taxon>Bacillales</taxon>
        <taxon>Paenibacillaceae</taxon>
        <taxon>Paenibacillus</taxon>
    </lineage>
</organism>
<keyword evidence="2 5" id="KW-0479">Metal-binding</keyword>
<gene>
    <name evidence="7" type="ORF">DLM86_02200</name>
</gene>
<dbReference type="GO" id="GO:0008270">
    <property type="term" value="F:zinc ion binding"/>
    <property type="evidence" value="ECO:0007669"/>
    <property type="project" value="UniProtKB-UniRule"/>
</dbReference>
<keyword evidence="8" id="KW-1185">Reference proteome</keyword>
<comment type="caution">
    <text evidence="7">The sequence shown here is derived from an EMBL/GenBank/DDBJ whole genome shotgun (WGS) entry which is preliminary data.</text>
</comment>
<feature type="binding site" evidence="5">
    <location>
        <position position="158"/>
    </location>
    <ligand>
        <name>Zn(2+)</name>
        <dbReference type="ChEBI" id="CHEBI:29105"/>
    </ligand>
</feature>
<dbReference type="EMBL" id="QJVJ01000001">
    <property type="protein sequence ID" value="PYI57276.1"/>
    <property type="molecule type" value="Genomic_DNA"/>
</dbReference>
<dbReference type="NCBIfam" id="NF009807">
    <property type="entry name" value="PRK13291.1"/>
    <property type="match status" value="1"/>
</dbReference>
<dbReference type="InterPro" id="IPR024775">
    <property type="entry name" value="DinB-like"/>
</dbReference>
<comment type="similarity">
    <text evidence="5">Belongs to the metal hydrolase YfiT family.</text>
</comment>
<evidence type="ECO:0000256" key="5">
    <source>
        <dbReference type="HAMAP-Rule" id="MF_01256"/>
    </source>
</evidence>
<dbReference type="OrthoDB" id="9796039at2"/>
<dbReference type="AlphaFoldDB" id="A0A2V5L398"/>
<evidence type="ECO:0000313" key="8">
    <source>
        <dbReference type="Proteomes" id="UP000247476"/>
    </source>
</evidence>
<keyword evidence="3 5" id="KW-0378">Hydrolase</keyword>
<feature type="domain" description="DinB-like" evidence="6">
    <location>
        <begin position="33"/>
        <end position="166"/>
    </location>
</feature>
<dbReference type="InterPro" id="IPR023774">
    <property type="entry name" value="Put_metal_dep_hydrolase_YfiT"/>
</dbReference>
<keyword evidence="4 5" id="KW-0862">Zinc</keyword>
<name>A0A2V5L398_9BACL</name>
<evidence type="ECO:0000256" key="2">
    <source>
        <dbReference type="ARBA" id="ARBA00022723"/>
    </source>
</evidence>
<feature type="binding site" evidence="5">
    <location>
        <position position="162"/>
    </location>
    <ligand>
        <name>Zn(2+)</name>
        <dbReference type="ChEBI" id="CHEBI:29105"/>
    </ligand>
</feature>
<protein>
    <recommendedName>
        <fullName evidence="5">Putative metal-dependent hydrolase DLM86_02200</fullName>
        <ecNumber evidence="5">3.-.-.-</ecNumber>
    </recommendedName>
</protein>
<dbReference type="GO" id="GO:0005737">
    <property type="term" value="C:cytoplasm"/>
    <property type="evidence" value="ECO:0007669"/>
    <property type="project" value="UniProtKB-SubCell"/>
</dbReference>
<evidence type="ECO:0000256" key="3">
    <source>
        <dbReference type="ARBA" id="ARBA00022801"/>
    </source>
</evidence>
<dbReference type="RefSeq" id="WP_110838315.1">
    <property type="nucleotide sequence ID" value="NZ_QJVJ01000001.1"/>
</dbReference>
<dbReference type="GO" id="GO:0016787">
    <property type="term" value="F:hydrolase activity"/>
    <property type="evidence" value="ECO:0007669"/>
    <property type="project" value="UniProtKB-UniRule"/>
</dbReference>
<dbReference type="Proteomes" id="UP000247476">
    <property type="component" value="Unassembled WGS sequence"/>
</dbReference>
<comment type="cofactor">
    <cofactor evidence="5">
        <name>Zn(2+)</name>
        <dbReference type="ChEBI" id="CHEBI:29105"/>
    </cofactor>
    <text evidence="5">Binds 1 zinc ion per subunit.</text>
</comment>
<keyword evidence="1 5" id="KW-0963">Cytoplasm</keyword>
<proteinExistence type="inferred from homology"/>
<evidence type="ECO:0000313" key="7">
    <source>
        <dbReference type="EMBL" id="PYI57276.1"/>
    </source>
</evidence>
<accession>A0A2V5L398</accession>
<reference evidence="7 8" key="1">
    <citation type="submission" date="2018-05" db="EMBL/GenBank/DDBJ databases">
        <title>Paenibacillus flagellatus sp. nov., isolated from selenium mineral soil.</title>
        <authorList>
            <person name="Dai X."/>
        </authorList>
    </citation>
    <scope>NUCLEOTIDE SEQUENCE [LARGE SCALE GENOMIC DNA]</scope>
    <source>
        <strain evidence="7 8">DXL2</strain>
    </source>
</reference>
<evidence type="ECO:0000259" key="6">
    <source>
        <dbReference type="Pfam" id="PF12867"/>
    </source>
</evidence>
<dbReference type="Pfam" id="PF12867">
    <property type="entry name" value="DinB_2"/>
    <property type="match status" value="1"/>
</dbReference>
<comment type="subunit">
    <text evidence="5">Homodimer.</text>
</comment>
<sequence>MDERRYPIGKFVWEGDAPPSRRAAWIDDIAVLPDRLAAAVGGLDEDGLDTPYREGGWTVRQVVHHVADSHMQSYARFKLALTEDNPTIKPYAEGRWALLEDGFRAPVGVSLTLIGALHERWAILLRAMDDADFARTFVHPETGRTLRLDYTLGLYAWHGKHHTAHIASLRERAGL</sequence>
<dbReference type="EC" id="3.-.-.-" evidence="5"/>
<dbReference type="HAMAP" id="MF_01256">
    <property type="entry name" value="YfiT_hydrol"/>
    <property type="match status" value="1"/>
</dbReference>
<evidence type="ECO:0000256" key="1">
    <source>
        <dbReference type="ARBA" id="ARBA00022490"/>
    </source>
</evidence>
<dbReference type="Gene3D" id="1.20.120.450">
    <property type="entry name" value="dinb family like domain"/>
    <property type="match status" value="1"/>
</dbReference>
<evidence type="ECO:0000256" key="4">
    <source>
        <dbReference type="ARBA" id="ARBA00022833"/>
    </source>
</evidence>
<dbReference type="SUPFAM" id="SSF109854">
    <property type="entry name" value="DinB/YfiT-like putative metalloenzymes"/>
    <property type="match status" value="1"/>
</dbReference>